<comment type="similarity">
    <text evidence="4">Belongs to the CEP19 family.</text>
</comment>
<comment type="subcellular location">
    <subcellularLocation>
        <location evidence="2">Cytoplasm</location>
        <location evidence="2">Cytoskeleton</location>
        <location evidence="2">Cilium basal body</location>
    </subcellularLocation>
    <subcellularLocation>
        <location evidence="1">Cytoplasm</location>
        <location evidence="1">Cytoskeleton</location>
        <location evidence="1">Microtubule organizing center</location>
        <location evidence="1">Centrosome</location>
        <location evidence="1">Centriole</location>
    </subcellularLocation>
    <subcellularLocation>
        <location evidence="3">Cytoplasm</location>
        <location evidence="3">Cytoskeleton</location>
        <location evidence="3">Spindle pole</location>
    </subcellularLocation>
</comment>
<keyword evidence="6" id="KW-0963">Cytoplasm</keyword>
<dbReference type="Proteomes" id="UP000193380">
    <property type="component" value="Unassembled WGS sequence"/>
</dbReference>
<dbReference type="GO" id="GO:0036064">
    <property type="term" value="C:ciliary basal body"/>
    <property type="evidence" value="ECO:0007669"/>
    <property type="project" value="TreeGrafter"/>
</dbReference>
<evidence type="ECO:0000256" key="1">
    <source>
        <dbReference type="ARBA" id="ARBA00004114"/>
    </source>
</evidence>
<dbReference type="AlphaFoldDB" id="A0A060WWL9"/>
<evidence type="ECO:0000313" key="11">
    <source>
        <dbReference type="EMBL" id="CDQ71397.1"/>
    </source>
</evidence>
<dbReference type="InterPro" id="IPR029412">
    <property type="entry name" value="CEP19"/>
</dbReference>
<dbReference type="PANTHER" id="PTHR31539:SF1">
    <property type="entry name" value="CENTROSOMAL PROTEIN OF 19 KDA"/>
    <property type="match status" value="1"/>
</dbReference>
<protein>
    <recommendedName>
        <fullName evidence="5">Centrosomal protein of 19 kDa</fullName>
    </recommendedName>
</protein>
<evidence type="ECO:0000256" key="8">
    <source>
        <dbReference type="ARBA" id="ARBA00023069"/>
    </source>
</evidence>
<reference evidence="11" key="2">
    <citation type="submission" date="2014-03" db="EMBL/GenBank/DDBJ databases">
        <authorList>
            <person name="Genoscope - CEA"/>
        </authorList>
    </citation>
    <scope>NUCLEOTIDE SEQUENCE</scope>
</reference>
<dbReference type="GO" id="GO:0000922">
    <property type="term" value="C:spindle pole"/>
    <property type="evidence" value="ECO:0007669"/>
    <property type="project" value="UniProtKB-SubCell"/>
</dbReference>
<keyword evidence="10" id="KW-0966">Cell projection</keyword>
<dbReference type="PANTHER" id="PTHR31539">
    <property type="entry name" value="CENTROSOMAL PROTEIN OF 19K CEP19"/>
    <property type="match status" value="1"/>
</dbReference>
<evidence type="ECO:0000256" key="5">
    <source>
        <dbReference type="ARBA" id="ARBA00022015"/>
    </source>
</evidence>
<dbReference type="EMBL" id="FR904766">
    <property type="protein sequence ID" value="CDQ71397.1"/>
    <property type="molecule type" value="Genomic_DNA"/>
</dbReference>
<dbReference type="PaxDb" id="8022-A0A060WWL9"/>
<dbReference type="GO" id="GO:0034454">
    <property type="term" value="P:microtubule anchoring at centrosome"/>
    <property type="evidence" value="ECO:0007669"/>
    <property type="project" value="TreeGrafter"/>
</dbReference>
<sequence>MPFVAKRCGVQFSPPSIVLIYESNVKDTNKIRKRIIPVRNFSNCSDCCMAAERMKHHIRHRAYLESVSLGQLERLHIVLRDHMQGHSLEHTLASLRLDPEEDLNKLDDEELARKKAQMDKLFERNRMRKDDPDFVYDLEVEFKGEVAREPCSWDEGESDDGF</sequence>
<keyword evidence="9" id="KW-0206">Cytoskeleton</keyword>
<evidence type="ECO:0000256" key="2">
    <source>
        <dbReference type="ARBA" id="ARBA00004120"/>
    </source>
</evidence>
<evidence type="ECO:0000313" key="12">
    <source>
        <dbReference type="Proteomes" id="UP000193380"/>
    </source>
</evidence>
<dbReference type="GO" id="GO:0005813">
    <property type="term" value="C:centrosome"/>
    <property type="evidence" value="ECO:0007669"/>
    <property type="project" value="TreeGrafter"/>
</dbReference>
<evidence type="ECO:0000256" key="4">
    <source>
        <dbReference type="ARBA" id="ARBA00009371"/>
    </source>
</evidence>
<evidence type="ECO:0000256" key="6">
    <source>
        <dbReference type="ARBA" id="ARBA00022490"/>
    </source>
</evidence>
<gene>
    <name evidence="11" type="ORF">GSONMT00042720001</name>
</gene>
<reference evidence="11" key="1">
    <citation type="journal article" date="2014" name="Nat. Commun.">
        <title>The rainbow trout genome provides novel insights into evolution after whole-genome duplication in vertebrates.</title>
        <authorList>
            <person name="Berthelot C."/>
            <person name="Brunet F."/>
            <person name="Chalopin D."/>
            <person name="Juanchich A."/>
            <person name="Bernard M."/>
            <person name="Noel B."/>
            <person name="Bento P."/>
            <person name="Da Silva C."/>
            <person name="Labadie K."/>
            <person name="Alberti A."/>
            <person name="Aury J.M."/>
            <person name="Louis A."/>
            <person name="Dehais P."/>
            <person name="Bardou P."/>
            <person name="Montfort J."/>
            <person name="Klopp C."/>
            <person name="Cabau C."/>
            <person name="Gaspin C."/>
            <person name="Thorgaard G.H."/>
            <person name="Boussaha M."/>
            <person name="Quillet E."/>
            <person name="Guyomard R."/>
            <person name="Galiana D."/>
            <person name="Bobe J."/>
            <person name="Volff J.N."/>
            <person name="Genet C."/>
            <person name="Wincker P."/>
            <person name="Jaillon O."/>
            <person name="Roest Crollius H."/>
            <person name="Guiguen Y."/>
        </authorList>
    </citation>
    <scope>NUCLEOTIDE SEQUENCE [LARGE SCALE GENOMIC DNA]</scope>
</reference>
<name>A0A060WWL9_ONCMY</name>
<evidence type="ECO:0000256" key="10">
    <source>
        <dbReference type="ARBA" id="ARBA00023273"/>
    </source>
</evidence>
<dbReference type="Pfam" id="PF14933">
    <property type="entry name" value="CEP19"/>
    <property type="match status" value="1"/>
</dbReference>
<evidence type="ECO:0000256" key="3">
    <source>
        <dbReference type="ARBA" id="ARBA00004647"/>
    </source>
</evidence>
<dbReference type="GO" id="GO:0097712">
    <property type="term" value="P:vesicle targeting, trans-Golgi to periciliary membrane compartment"/>
    <property type="evidence" value="ECO:0007669"/>
    <property type="project" value="TreeGrafter"/>
</dbReference>
<evidence type="ECO:0000256" key="9">
    <source>
        <dbReference type="ARBA" id="ARBA00023212"/>
    </source>
</evidence>
<dbReference type="GO" id="GO:0005814">
    <property type="term" value="C:centriole"/>
    <property type="evidence" value="ECO:0007669"/>
    <property type="project" value="UniProtKB-SubCell"/>
</dbReference>
<keyword evidence="8" id="KW-0969">Cilium</keyword>
<keyword evidence="7" id="KW-0970">Cilium biogenesis/degradation</keyword>
<organism evidence="11 12">
    <name type="scientific">Oncorhynchus mykiss</name>
    <name type="common">Rainbow trout</name>
    <name type="synonym">Salmo gairdneri</name>
    <dbReference type="NCBI Taxonomy" id="8022"/>
    <lineage>
        <taxon>Eukaryota</taxon>
        <taxon>Metazoa</taxon>
        <taxon>Chordata</taxon>
        <taxon>Craniata</taxon>
        <taxon>Vertebrata</taxon>
        <taxon>Euteleostomi</taxon>
        <taxon>Actinopterygii</taxon>
        <taxon>Neopterygii</taxon>
        <taxon>Teleostei</taxon>
        <taxon>Protacanthopterygii</taxon>
        <taxon>Salmoniformes</taxon>
        <taxon>Salmonidae</taxon>
        <taxon>Salmoninae</taxon>
        <taxon>Oncorhynchus</taxon>
    </lineage>
</organism>
<evidence type="ECO:0000256" key="7">
    <source>
        <dbReference type="ARBA" id="ARBA00022794"/>
    </source>
</evidence>
<proteinExistence type="inferred from homology"/>
<accession>A0A060WWL9</accession>
<dbReference type="STRING" id="8022.A0A060WWL9"/>